<protein>
    <submittedName>
        <fullName evidence="3">Alginate export family protein</fullName>
    </submittedName>
</protein>
<proteinExistence type="predicted"/>
<evidence type="ECO:0000259" key="2">
    <source>
        <dbReference type="Pfam" id="PF13372"/>
    </source>
</evidence>
<evidence type="ECO:0000313" key="3">
    <source>
        <dbReference type="EMBL" id="MEN7549546.1"/>
    </source>
</evidence>
<gene>
    <name evidence="3" type="ORF">AAG747_16605</name>
</gene>
<evidence type="ECO:0000313" key="4">
    <source>
        <dbReference type="Proteomes" id="UP001403385"/>
    </source>
</evidence>
<keyword evidence="1" id="KW-0732">Signal</keyword>
<feature type="domain" description="Alginate export" evidence="2">
    <location>
        <begin position="29"/>
        <end position="152"/>
    </location>
</feature>
<feature type="signal peptide" evidence="1">
    <location>
        <begin position="1"/>
        <end position="26"/>
    </location>
</feature>
<accession>A0AAW9SFR0</accession>
<sequence>MSKIYKFKILLCISGFLFGFTTVSQAQFSLTGEIRPRAEFRNGFKTLRPEKADPAFFVEQRSRLYVAFKQEKFHLQFNLQDVRLWGNTSQVYKTDEHSLTNVHEAYGEYFFSPKWSIKVGRQEIDYDNARIMGNLGWAQQSRSHDAALLKFENVEKGLRLHMGGAFNQGDIFEPGRLSGTYYEGINNYKTIQYIWLNKESDTGAFSILALNSGYQTTDTTVQFMQTLGGAAHRKFGQVKLEGEFYYQLGKNADKRNVEAFMLSLSGSFPVGALLLTLGADYLSGTKAGDKDQNAFTPLYGTNHKFYGFMDYFYVGNNHAQAGNTAGLFDPFVKTKVKIGKGVLHIHGHYFMSAVEVLDVTDPGKNLSRGLGAEVDLVYQLKLMDAVTWHLGYSQLFATESMKALKNNAGAYDKLNQWAWTMITFKPQLFSTAK</sequence>
<dbReference type="RefSeq" id="WP_346822325.1">
    <property type="nucleotide sequence ID" value="NZ_JBDKWZ010000009.1"/>
</dbReference>
<dbReference type="EMBL" id="JBDKWZ010000009">
    <property type="protein sequence ID" value="MEN7549546.1"/>
    <property type="molecule type" value="Genomic_DNA"/>
</dbReference>
<name>A0AAW9SFR0_9BACT</name>
<evidence type="ECO:0000256" key="1">
    <source>
        <dbReference type="SAM" id="SignalP"/>
    </source>
</evidence>
<feature type="chain" id="PRO_5043611874" evidence="1">
    <location>
        <begin position="27"/>
        <end position="433"/>
    </location>
</feature>
<dbReference type="Proteomes" id="UP001403385">
    <property type="component" value="Unassembled WGS sequence"/>
</dbReference>
<dbReference type="InterPro" id="IPR025388">
    <property type="entry name" value="Alginate_export_dom"/>
</dbReference>
<organism evidence="3 4">
    <name type="scientific">Rapidithrix thailandica</name>
    <dbReference type="NCBI Taxonomy" id="413964"/>
    <lineage>
        <taxon>Bacteria</taxon>
        <taxon>Pseudomonadati</taxon>
        <taxon>Bacteroidota</taxon>
        <taxon>Cytophagia</taxon>
        <taxon>Cytophagales</taxon>
        <taxon>Flammeovirgaceae</taxon>
        <taxon>Rapidithrix</taxon>
    </lineage>
</organism>
<dbReference type="SUPFAM" id="SSF56935">
    <property type="entry name" value="Porins"/>
    <property type="match status" value="1"/>
</dbReference>
<dbReference type="Pfam" id="PF13372">
    <property type="entry name" value="Alginate_exp"/>
    <property type="match status" value="1"/>
</dbReference>
<reference evidence="3 4" key="1">
    <citation type="submission" date="2024-04" db="EMBL/GenBank/DDBJ databases">
        <title>Novel genus in family Flammeovirgaceae.</title>
        <authorList>
            <person name="Nguyen T.H."/>
            <person name="Vuong T.Q."/>
            <person name="Le H."/>
            <person name="Kim S.-G."/>
        </authorList>
    </citation>
    <scope>NUCLEOTIDE SEQUENCE [LARGE SCALE GENOMIC DNA]</scope>
    <source>
        <strain evidence="3 4">JCM 23209</strain>
    </source>
</reference>
<dbReference type="AlphaFoldDB" id="A0AAW9SFR0"/>
<keyword evidence="4" id="KW-1185">Reference proteome</keyword>
<comment type="caution">
    <text evidence="3">The sequence shown here is derived from an EMBL/GenBank/DDBJ whole genome shotgun (WGS) entry which is preliminary data.</text>
</comment>